<evidence type="ECO:0000313" key="3">
    <source>
        <dbReference type="Proteomes" id="UP000886595"/>
    </source>
</evidence>
<comment type="caution">
    <text evidence="2">The sequence shown here is derived from an EMBL/GenBank/DDBJ whole genome shotgun (WGS) entry which is preliminary data.</text>
</comment>
<keyword evidence="3" id="KW-1185">Reference proteome</keyword>
<evidence type="ECO:0000256" key="1">
    <source>
        <dbReference type="SAM" id="MobiDB-lite"/>
    </source>
</evidence>
<reference evidence="2 3" key="1">
    <citation type="submission" date="2020-02" db="EMBL/GenBank/DDBJ databases">
        <authorList>
            <person name="Ma Q."/>
            <person name="Huang Y."/>
            <person name="Song X."/>
            <person name="Pei D."/>
        </authorList>
    </citation>
    <scope>NUCLEOTIDE SEQUENCE [LARGE SCALE GENOMIC DNA]</scope>
    <source>
        <strain evidence="2">Sxm20200214</strain>
        <tissue evidence="2">Leaf</tissue>
    </source>
</reference>
<evidence type="ECO:0000313" key="2">
    <source>
        <dbReference type="EMBL" id="KAG2314324.1"/>
    </source>
</evidence>
<dbReference type="Proteomes" id="UP000886595">
    <property type="component" value="Unassembled WGS sequence"/>
</dbReference>
<feature type="region of interest" description="Disordered" evidence="1">
    <location>
        <begin position="74"/>
        <end position="97"/>
    </location>
</feature>
<gene>
    <name evidence="2" type="ORF">Bca52824_017446</name>
</gene>
<protein>
    <submittedName>
        <fullName evidence="2">Uncharacterized protein</fullName>
    </submittedName>
</protein>
<organism evidence="2 3">
    <name type="scientific">Brassica carinata</name>
    <name type="common">Ethiopian mustard</name>
    <name type="synonym">Abyssinian cabbage</name>
    <dbReference type="NCBI Taxonomy" id="52824"/>
    <lineage>
        <taxon>Eukaryota</taxon>
        <taxon>Viridiplantae</taxon>
        <taxon>Streptophyta</taxon>
        <taxon>Embryophyta</taxon>
        <taxon>Tracheophyta</taxon>
        <taxon>Spermatophyta</taxon>
        <taxon>Magnoliopsida</taxon>
        <taxon>eudicotyledons</taxon>
        <taxon>Gunneridae</taxon>
        <taxon>Pentapetalae</taxon>
        <taxon>rosids</taxon>
        <taxon>malvids</taxon>
        <taxon>Brassicales</taxon>
        <taxon>Brassicaceae</taxon>
        <taxon>Brassiceae</taxon>
        <taxon>Brassica</taxon>
    </lineage>
</organism>
<dbReference type="AlphaFoldDB" id="A0A8X7VML3"/>
<proteinExistence type="predicted"/>
<name>A0A8X7VML3_BRACI</name>
<accession>A0A8X7VML3</accession>
<dbReference type="EMBL" id="JAAMPC010000004">
    <property type="protein sequence ID" value="KAG2314324.1"/>
    <property type="molecule type" value="Genomic_DNA"/>
</dbReference>
<sequence length="97" mass="10787">MKILGDMMEAVEKKVGITKRATASNDLPLTASGNSTAKVIIPNMKVGHGYDPFAPIDKKRTKVLVDLKKTYGRHPEDLQTTSSHKISRRLSKTYMKT</sequence>